<dbReference type="SUPFAM" id="SSF55469">
    <property type="entry name" value="FMN-dependent nitroreductase-like"/>
    <property type="match status" value="2"/>
</dbReference>
<feature type="domain" description="Nitroreductase" evidence="1">
    <location>
        <begin position="8"/>
        <end position="167"/>
    </location>
</feature>
<dbReference type="RefSeq" id="WP_068664119.1">
    <property type="nucleotide sequence ID" value="NZ_LYPB01000063.1"/>
</dbReference>
<dbReference type="InterPro" id="IPR000415">
    <property type="entry name" value="Nitroreductase-like"/>
</dbReference>
<dbReference type="AlphaFoldDB" id="A0A198AAZ6"/>
<reference evidence="2 3" key="1">
    <citation type="submission" date="2016-05" db="EMBL/GenBank/DDBJ databases">
        <title>Paenibacillus sp. 1ZS3-15 nov., isolated from the rhizosphere soil.</title>
        <authorList>
            <person name="Zhang X.X."/>
            <person name="Zhang J."/>
        </authorList>
    </citation>
    <scope>NUCLEOTIDE SEQUENCE [LARGE SCALE GENOMIC DNA]</scope>
    <source>
        <strain evidence="2 3">1ZS3-15</strain>
    </source>
</reference>
<protein>
    <submittedName>
        <fullName evidence="2">Nitroreductase</fullName>
    </submittedName>
</protein>
<evidence type="ECO:0000313" key="3">
    <source>
        <dbReference type="Proteomes" id="UP000078454"/>
    </source>
</evidence>
<sequence length="344" mass="38855">MLEFSQTIRERRTIRRFNATPVAQELLVDLLDKAASLYEAEGTPRWRCIYAGTPESRQRLVESMIAKMKESKLGKLIPVKMIDFFTRQITDIPAHLIFIAEPAANRRQSDENYAAVCSVMQNFQLLGWERGLGMLWDTDPMLQSESFLAEIGLREGERFAGILHTGYFDKAPRSRRRTPAKQKWTTIGGGGGADGAQFDNVRIPERSILEMLNDAVWAPNDGLREPWRFIYVTGGEAAGKLRVLNRDSSLASLLIVAKEEADPHKQEEDYAAVCCLIQNFQLLAKSKPWHVRRTVPEWIYDRELCKPFGIRPQERIVAVMELGGDAQSSESAPAAPLLVNISHL</sequence>
<dbReference type="PANTHER" id="PTHR43821:SF1">
    <property type="entry name" value="NAD(P)H NITROREDUCTASE YDJA-RELATED"/>
    <property type="match status" value="1"/>
</dbReference>
<proteinExistence type="predicted"/>
<accession>A0A198AAZ6</accession>
<keyword evidence="3" id="KW-1185">Reference proteome</keyword>
<name>A0A198AAZ6_9BACL</name>
<evidence type="ECO:0000313" key="2">
    <source>
        <dbReference type="EMBL" id="OAS18669.1"/>
    </source>
</evidence>
<gene>
    <name evidence="2" type="ORF">A8708_29060</name>
</gene>
<comment type="caution">
    <text evidence="2">The sequence shown here is derived from an EMBL/GenBank/DDBJ whole genome shotgun (WGS) entry which is preliminary data.</text>
</comment>
<dbReference type="Proteomes" id="UP000078454">
    <property type="component" value="Unassembled WGS sequence"/>
</dbReference>
<dbReference type="GO" id="GO:0016491">
    <property type="term" value="F:oxidoreductase activity"/>
    <property type="evidence" value="ECO:0007669"/>
    <property type="project" value="InterPro"/>
</dbReference>
<dbReference type="OrthoDB" id="9804207at2"/>
<organism evidence="2 3">
    <name type="scientific">Paenibacillus oryzisoli</name>
    <dbReference type="NCBI Taxonomy" id="1850517"/>
    <lineage>
        <taxon>Bacteria</taxon>
        <taxon>Bacillati</taxon>
        <taxon>Bacillota</taxon>
        <taxon>Bacilli</taxon>
        <taxon>Bacillales</taxon>
        <taxon>Paenibacillaceae</taxon>
        <taxon>Paenibacillus</taxon>
    </lineage>
</organism>
<dbReference type="Pfam" id="PF00881">
    <property type="entry name" value="Nitroreductase"/>
    <property type="match status" value="1"/>
</dbReference>
<dbReference type="InterPro" id="IPR029479">
    <property type="entry name" value="Nitroreductase"/>
</dbReference>
<dbReference type="PANTHER" id="PTHR43821">
    <property type="entry name" value="NAD(P)H NITROREDUCTASE YDJA-RELATED"/>
    <property type="match status" value="1"/>
</dbReference>
<dbReference type="Gene3D" id="3.40.109.10">
    <property type="entry name" value="NADH Oxidase"/>
    <property type="match status" value="2"/>
</dbReference>
<evidence type="ECO:0000259" key="1">
    <source>
        <dbReference type="Pfam" id="PF00881"/>
    </source>
</evidence>
<dbReference type="InterPro" id="IPR052530">
    <property type="entry name" value="NAD(P)H_nitroreductase"/>
</dbReference>
<dbReference type="STRING" id="1850517.A8708_29060"/>
<dbReference type="EMBL" id="LYPB01000063">
    <property type="protein sequence ID" value="OAS18669.1"/>
    <property type="molecule type" value="Genomic_DNA"/>
</dbReference>